<dbReference type="GO" id="GO:0008270">
    <property type="term" value="F:zinc ion binding"/>
    <property type="evidence" value="ECO:0007669"/>
    <property type="project" value="UniProtKB-KW"/>
</dbReference>
<dbReference type="PANTHER" id="PTHR12547:SF18">
    <property type="entry name" value="PROTEIN TIS11"/>
    <property type="match status" value="1"/>
</dbReference>
<comment type="caution">
    <text evidence="9">The sequence shown here is derived from an EMBL/GenBank/DDBJ whole genome shotgun (WGS) entry which is preliminary data.</text>
</comment>
<dbReference type="EMBL" id="CAJOBA010038931">
    <property type="protein sequence ID" value="CAF4069308.1"/>
    <property type="molecule type" value="Genomic_DNA"/>
</dbReference>
<dbReference type="Proteomes" id="UP000663829">
    <property type="component" value="Unassembled WGS sequence"/>
</dbReference>
<evidence type="ECO:0000256" key="4">
    <source>
        <dbReference type="ARBA" id="ARBA00022833"/>
    </source>
</evidence>
<dbReference type="Proteomes" id="UP000677228">
    <property type="component" value="Unassembled WGS sequence"/>
</dbReference>
<evidence type="ECO:0000313" key="9">
    <source>
        <dbReference type="EMBL" id="CAF1325055.1"/>
    </source>
</evidence>
<protein>
    <recommendedName>
        <fullName evidence="7">C3H1-type domain-containing protein</fullName>
    </recommendedName>
</protein>
<evidence type="ECO:0000313" key="8">
    <source>
        <dbReference type="EMBL" id="CAF1262889.1"/>
    </source>
</evidence>
<dbReference type="Gene3D" id="4.10.1000.10">
    <property type="entry name" value="Zinc finger, CCCH-type"/>
    <property type="match status" value="2"/>
</dbReference>
<evidence type="ECO:0000256" key="3">
    <source>
        <dbReference type="ARBA" id="ARBA00022771"/>
    </source>
</evidence>
<dbReference type="PROSITE" id="PS50103">
    <property type="entry name" value="ZF_C3H1"/>
    <property type="match status" value="1"/>
</dbReference>
<dbReference type="AlphaFoldDB" id="A0A815FU39"/>
<keyword evidence="1 5" id="KW-0479">Metal-binding</keyword>
<dbReference type="Proteomes" id="UP000681722">
    <property type="component" value="Unassembled WGS sequence"/>
</dbReference>
<proteinExistence type="predicted"/>
<evidence type="ECO:0000256" key="6">
    <source>
        <dbReference type="SAM" id="MobiDB-lite"/>
    </source>
</evidence>
<gene>
    <name evidence="9" type="ORF">GPM918_LOCUS29661</name>
    <name evidence="8" type="ORF">OVA965_LOCUS26817</name>
    <name evidence="11" type="ORF">SRO942_LOCUS30248</name>
    <name evidence="10" type="ORF">TMI583_LOCUS27557</name>
</gene>
<accession>A0A815FU39</accession>
<evidence type="ECO:0000259" key="7">
    <source>
        <dbReference type="PROSITE" id="PS50103"/>
    </source>
</evidence>
<dbReference type="InterPro" id="IPR036855">
    <property type="entry name" value="Znf_CCCH_sf"/>
</dbReference>
<evidence type="ECO:0000256" key="1">
    <source>
        <dbReference type="ARBA" id="ARBA00022723"/>
    </source>
</evidence>
<feature type="zinc finger region" description="C3H1-type" evidence="5">
    <location>
        <begin position="44"/>
        <end position="72"/>
    </location>
</feature>
<keyword evidence="12" id="KW-1185">Reference proteome</keyword>
<dbReference type="OrthoDB" id="410307at2759"/>
<feature type="compositionally biased region" description="Low complexity" evidence="6">
    <location>
        <begin position="1"/>
        <end position="19"/>
    </location>
</feature>
<dbReference type="FunFam" id="4.10.1000.10:FF:000001">
    <property type="entry name" value="zinc finger CCCH domain-containing protein 15-like"/>
    <property type="match status" value="1"/>
</dbReference>
<dbReference type="SMART" id="SM00356">
    <property type="entry name" value="ZnF_C3H1"/>
    <property type="match status" value="2"/>
</dbReference>
<evidence type="ECO:0000313" key="12">
    <source>
        <dbReference type="Proteomes" id="UP000663829"/>
    </source>
</evidence>
<evidence type="ECO:0000256" key="2">
    <source>
        <dbReference type="ARBA" id="ARBA00022737"/>
    </source>
</evidence>
<name>A0A815FU39_9BILA</name>
<feature type="compositionally biased region" description="Low complexity" evidence="6">
    <location>
        <begin position="27"/>
        <end position="38"/>
    </location>
</feature>
<keyword evidence="4 5" id="KW-0862">Zinc</keyword>
<feature type="domain" description="C3H1-type" evidence="7">
    <location>
        <begin position="44"/>
        <end position="72"/>
    </location>
</feature>
<evidence type="ECO:0000256" key="5">
    <source>
        <dbReference type="PROSITE-ProRule" id="PRU00723"/>
    </source>
</evidence>
<evidence type="ECO:0000313" key="11">
    <source>
        <dbReference type="EMBL" id="CAF4174158.1"/>
    </source>
</evidence>
<feature type="region of interest" description="Disordered" evidence="6">
    <location>
        <begin position="1"/>
        <end position="38"/>
    </location>
</feature>
<dbReference type="PANTHER" id="PTHR12547">
    <property type="entry name" value="CCCH ZINC FINGER/TIS11-RELATED"/>
    <property type="match status" value="1"/>
</dbReference>
<sequence length="249" mass="29112">MPEFDSFSSSTSSSSSLSSPRDWRTQSSDSNTVNSSNSVTSIARYKTELCRPFNETGKCKYGEKCQFAHGFQEMRQLTRHPKYKTEYCRTFHTTGYYGPRCHFIHDISEARTHDDEMEQKITTNLRHSEKTAQTRLSRRIRIKSSKTYSNVPVDDTVLPRLLSVSPNAMKDDQSSPFPFSIDNNKRVTTSILSSKPFEIYPNRDNRKMFESWSNQQNENAFKYFNCRRTTDVFNAQRVYNLPIYRTQYV</sequence>
<dbReference type="EMBL" id="CAJNOQ010013604">
    <property type="protein sequence ID" value="CAF1325055.1"/>
    <property type="molecule type" value="Genomic_DNA"/>
</dbReference>
<keyword evidence="3 5" id="KW-0863">Zinc-finger</keyword>
<dbReference type="Pfam" id="PF00642">
    <property type="entry name" value="zf-CCCH"/>
    <property type="match status" value="1"/>
</dbReference>
<keyword evidence="2" id="KW-0677">Repeat</keyword>
<dbReference type="InterPro" id="IPR000571">
    <property type="entry name" value="Znf_CCCH"/>
</dbReference>
<dbReference type="Proteomes" id="UP000682733">
    <property type="component" value="Unassembled WGS sequence"/>
</dbReference>
<dbReference type="InterPro" id="IPR045877">
    <property type="entry name" value="ZFP36-like"/>
</dbReference>
<evidence type="ECO:0000313" key="10">
    <source>
        <dbReference type="EMBL" id="CAF4069308.1"/>
    </source>
</evidence>
<reference evidence="9" key="1">
    <citation type="submission" date="2021-02" db="EMBL/GenBank/DDBJ databases">
        <authorList>
            <person name="Nowell W R."/>
        </authorList>
    </citation>
    <scope>NUCLEOTIDE SEQUENCE</scope>
</reference>
<dbReference type="EMBL" id="CAJOBC010049853">
    <property type="protein sequence ID" value="CAF4174158.1"/>
    <property type="molecule type" value="Genomic_DNA"/>
</dbReference>
<dbReference type="EMBL" id="CAJNOK010017376">
    <property type="protein sequence ID" value="CAF1262889.1"/>
    <property type="molecule type" value="Genomic_DNA"/>
</dbReference>
<organism evidence="9 12">
    <name type="scientific">Didymodactylos carnosus</name>
    <dbReference type="NCBI Taxonomy" id="1234261"/>
    <lineage>
        <taxon>Eukaryota</taxon>
        <taxon>Metazoa</taxon>
        <taxon>Spiralia</taxon>
        <taxon>Gnathifera</taxon>
        <taxon>Rotifera</taxon>
        <taxon>Eurotatoria</taxon>
        <taxon>Bdelloidea</taxon>
        <taxon>Philodinida</taxon>
        <taxon>Philodinidae</taxon>
        <taxon>Didymodactylos</taxon>
    </lineage>
</organism>
<dbReference type="SUPFAM" id="SSF90229">
    <property type="entry name" value="CCCH zinc finger"/>
    <property type="match status" value="2"/>
</dbReference>
<dbReference type="GO" id="GO:0003729">
    <property type="term" value="F:mRNA binding"/>
    <property type="evidence" value="ECO:0007669"/>
    <property type="project" value="InterPro"/>
</dbReference>